<evidence type="ECO:0000313" key="1">
    <source>
        <dbReference type="EMBL" id="EWY35779.1"/>
    </source>
</evidence>
<dbReference type="STRING" id="1385369.N825_34350"/>
<reference evidence="1 2" key="1">
    <citation type="submission" date="2013-08" db="EMBL/GenBank/DDBJ databases">
        <title>The genome sequence of Skermanella stibiiresistens.</title>
        <authorList>
            <person name="Zhu W."/>
            <person name="Wang G."/>
        </authorList>
    </citation>
    <scope>NUCLEOTIDE SEQUENCE [LARGE SCALE GENOMIC DNA]</scope>
    <source>
        <strain evidence="1 2">SB22</strain>
    </source>
</reference>
<dbReference type="AlphaFoldDB" id="W9GPU5"/>
<evidence type="ECO:0000313" key="2">
    <source>
        <dbReference type="Proteomes" id="UP000019486"/>
    </source>
</evidence>
<accession>W9GPU5</accession>
<sequence>METLLRAEGVPPVGTLASVVDVKARGDGDVQERAR</sequence>
<keyword evidence="2" id="KW-1185">Reference proteome</keyword>
<organism evidence="1 2">
    <name type="scientific">Skermanella stibiiresistens SB22</name>
    <dbReference type="NCBI Taxonomy" id="1385369"/>
    <lineage>
        <taxon>Bacteria</taxon>
        <taxon>Pseudomonadati</taxon>
        <taxon>Pseudomonadota</taxon>
        <taxon>Alphaproteobacteria</taxon>
        <taxon>Rhodospirillales</taxon>
        <taxon>Azospirillaceae</taxon>
        <taxon>Skermanella</taxon>
    </lineage>
</organism>
<dbReference type="Proteomes" id="UP000019486">
    <property type="component" value="Unassembled WGS sequence"/>
</dbReference>
<gene>
    <name evidence="1" type="ORF">N825_34350</name>
</gene>
<proteinExistence type="predicted"/>
<dbReference type="EMBL" id="AVFL01000070">
    <property type="protein sequence ID" value="EWY35779.1"/>
    <property type="molecule type" value="Genomic_DNA"/>
</dbReference>
<protein>
    <submittedName>
        <fullName evidence="1">Uncharacterized protein</fullName>
    </submittedName>
</protein>
<name>W9GPU5_9PROT</name>
<comment type="caution">
    <text evidence="1">The sequence shown here is derived from an EMBL/GenBank/DDBJ whole genome shotgun (WGS) entry which is preliminary data.</text>
</comment>